<dbReference type="AlphaFoldDB" id="A0A645AC18"/>
<evidence type="ECO:0000313" key="1">
    <source>
        <dbReference type="EMBL" id="MPM49821.1"/>
    </source>
</evidence>
<reference evidence="1" key="1">
    <citation type="submission" date="2019-08" db="EMBL/GenBank/DDBJ databases">
        <authorList>
            <person name="Kucharzyk K."/>
            <person name="Murdoch R.W."/>
            <person name="Higgins S."/>
            <person name="Loffler F."/>
        </authorList>
    </citation>
    <scope>NUCLEOTIDE SEQUENCE</scope>
</reference>
<dbReference type="EMBL" id="VSSQ01012688">
    <property type="protein sequence ID" value="MPM49821.1"/>
    <property type="molecule type" value="Genomic_DNA"/>
</dbReference>
<comment type="caution">
    <text evidence="1">The sequence shown here is derived from an EMBL/GenBank/DDBJ whole genome shotgun (WGS) entry which is preliminary data.</text>
</comment>
<gene>
    <name evidence="1" type="ORF">SDC9_96553</name>
</gene>
<protein>
    <submittedName>
        <fullName evidence="1">Uncharacterized protein</fullName>
    </submittedName>
</protein>
<name>A0A645AC18_9ZZZZ</name>
<proteinExistence type="predicted"/>
<organism evidence="1">
    <name type="scientific">bioreactor metagenome</name>
    <dbReference type="NCBI Taxonomy" id="1076179"/>
    <lineage>
        <taxon>unclassified sequences</taxon>
        <taxon>metagenomes</taxon>
        <taxon>ecological metagenomes</taxon>
    </lineage>
</organism>
<sequence>MCKKTFFRIPWFIFHYIMITRIDAQSKSRQGISYKVNPQNLGSNQRYRHIKQNCHKYRNNFAQITGQEKYDCFFNIVINIASFFNSMNYCREIVVCQYHISCTLSNVCACNTHSYADICKLQGRCVIYAIAGHRYNISMRLKCADNLNFVFRRYT</sequence>
<accession>A0A645AC18</accession>